<dbReference type="HOGENOM" id="CLU_976335_0_0_11"/>
<dbReference type="RefSeq" id="WP_036472693.1">
    <property type="nucleotide sequence ID" value="NZ_HG964446.1"/>
</dbReference>
<dbReference type="Proteomes" id="UP000028880">
    <property type="component" value="Unassembled WGS sequence"/>
</dbReference>
<dbReference type="PROSITE" id="PS51186">
    <property type="entry name" value="GNAT"/>
    <property type="match status" value="1"/>
</dbReference>
<reference evidence="3 4" key="3">
    <citation type="submission" date="2016-01" db="EMBL/GenBank/DDBJ databases">
        <title>The new phylogeny of the genus Mycobacterium.</title>
        <authorList>
            <person name="Tarcisio F."/>
            <person name="Conor M."/>
            <person name="Antonella G."/>
            <person name="Elisabetta G."/>
            <person name="Giulia F.S."/>
            <person name="Sara T."/>
            <person name="Anna F."/>
            <person name="Clotilde B."/>
            <person name="Roberto B."/>
            <person name="Veronica D.S."/>
            <person name="Fabio R."/>
            <person name="Monica P."/>
            <person name="Olivier J."/>
            <person name="Enrico T."/>
            <person name="Nicola S."/>
        </authorList>
    </citation>
    <scope>NUCLEOTIDE SEQUENCE [LARGE SCALE GENOMIC DNA]</scope>
    <source>
        <strain evidence="3 4">DSM 44626</strain>
    </source>
</reference>
<accession>A0A024K0W8</accession>
<dbReference type="AlphaFoldDB" id="A0A024K0W8"/>
<dbReference type="InterPro" id="IPR016181">
    <property type="entry name" value="Acyl_CoA_acyltransferase"/>
</dbReference>
<dbReference type="GO" id="GO:0016747">
    <property type="term" value="F:acyltransferase activity, transferring groups other than amino-acyl groups"/>
    <property type="evidence" value="ECO:0007669"/>
    <property type="project" value="InterPro"/>
</dbReference>
<organism evidence="2">
    <name type="scientific">Mycobacterium triplex</name>
    <dbReference type="NCBI Taxonomy" id="47839"/>
    <lineage>
        <taxon>Bacteria</taxon>
        <taxon>Bacillati</taxon>
        <taxon>Actinomycetota</taxon>
        <taxon>Actinomycetes</taxon>
        <taxon>Mycobacteriales</taxon>
        <taxon>Mycobacteriaceae</taxon>
        <taxon>Mycobacterium</taxon>
        <taxon>Mycobacterium simiae complex</taxon>
    </lineage>
</organism>
<dbReference type="OrthoDB" id="510731at2"/>
<dbReference type="CDD" id="cd04301">
    <property type="entry name" value="NAT_SF"/>
    <property type="match status" value="1"/>
</dbReference>
<dbReference type="InterPro" id="IPR000182">
    <property type="entry name" value="GNAT_dom"/>
</dbReference>
<evidence type="ECO:0000313" key="4">
    <source>
        <dbReference type="Proteomes" id="UP000193710"/>
    </source>
</evidence>
<feature type="domain" description="N-acetyltransferase" evidence="1">
    <location>
        <begin position="2"/>
        <end position="156"/>
    </location>
</feature>
<dbReference type="STRING" id="47839.BN973_03855"/>
<gene>
    <name evidence="3" type="ORF">AWC29_13180</name>
    <name evidence="2" type="ORF">BN973_03855</name>
</gene>
<sequence>MTRIRIMTQADTDECARICYKAFNAIAARHNFPSDFPSVQHAHDLVNALAPHPGYFSVVADSDGRVVGSNFLDERSAIFGVGPVSVATDVQDGRVGRALMQAVLDRSAERQALGVRLVQVAYHNRSMSLYTKLGFQTREPLAAIQGKPLSMQISGFDVRAAHEADLADCDKLCLQVHGHDRSGELRDAIAHGSAKVVERDGQITGYTTDVGFTGHSVAVSNEDLMALIAAADEFSWNGFLVPLRNADLLRWCFDHGLRIVYMLNMMALGYYQEPHGSFLASIGY</sequence>
<reference evidence="2" key="1">
    <citation type="journal article" date="2014" name="Genome Announc.">
        <title>Draft Genome Sequence of Mycobacterium triplex DSM 44626.</title>
        <authorList>
            <person name="Sassi M."/>
            <person name="Croce O."/>
            <person name="Robert C."/>
            <person name="Raoult D."/>
            <person name="Drancourt M."/>
        </authorList>
    </citation>
    <scope>NUCLEOTIDE SEQUENCE [LARGE SCALE GENOMIC DNA]</scope>
    <source>
        <strain evidence="2">DSM 44626</strain>
    </source>
</reference>
<keyword evidence="2" id="KW-0808">Transferase</keyword>
<dbReference type="Pfam" id="PF13508">
    <property type="entry name" value="Acetyltransf_7"/>
    <property type="match status" value="1"/>
</dbReference>
<name>A0A024K0W8_9MYCO</name>
<protein>
    <submittedName>
        <fullName evidence="2 3">Acetyltransferase</fullName>
    </submittedName>
</protein>
<keyword evidence="4" id="KW-1185">Reference proteome</keyword>
<evidence type="ECO:0000259" key="1">
    <source>
        <dbReference type="PROSITE" id="PS51186"/>
    </source>
</evidence>
<reference evidence="2" key="2">
    <citation type="submission" date="2014-04" db="EMBL/GenBank/DDBJ databases">
        <authorList>
            <person name="Urmite Genomes U."/>
        </authorList>
    </citation>
    <scope>NUCLEOTIDE SEQUENCE</scope>
    <source>
        <strain evidence="2">DSM 44626</strain>
    </source>
</reference>
<evidence type="ECO:0000313" key="2">
    <source>
        <dbReference type="EMBL" id="CDO89479.1"/>
    </source>
</evidence>
<evidence type="ECO:0000313" key="3">
    <source>
        <dbReference type="EMBL" id="ORX04934.1"/>
    </source>
</evidence>
<dbReference type="EMBL" id="LQPY01000017">
    <property type="protein sequence ID" value="ORX04934.1"/>
    <property type="molecule type" value="Genomic_DNA"/>
</dbReference>
<dbReference type="Proteomes" id="UP000193710">
    <property type="component" value="Unassembled WGS sequence"/>
</dbReference>
<dbReference type="Gene3D" id="3.40.630.30">
    <property type="match status" value="1"/>
</dbReference>
<proteinExistence type="predicted"/>
<dbReference type="EMBL" id="HG964446">
    <property type="protein sequence ID" value="CDO89479.1"/>
    <property type="molecule type" value="Genomic_DNA"/>
</dbReference>
<dbReference type="SUPFAM" id="SSF55729">
    <property type="entry name" value="Acyl-CoA N-acyltransferases (Nat)"/>
    <property type="match status" value="1"/>
</dbReference>
<dbReference type="eggNOG" id="COG3153">
    <property type="taxonomic scope" value="Bacteria"/>
</dbReference>